<proteinExistence type="predicted"/>
<keyword evidence="1" id="KW-0966">Cell projection</keyword>
<name>A0A9D1UD46_9FIRM</name>
<gene>
    <name evidence="1" type="primary">fliB</name>
    <name evidence="1" type="ORF">H9873_03640</name>
</gene>
<reference evidence="1" key="1">
    <citation type="journal article" date="2021" name="PeerJ">
        <title>Extensive microbial diversity within the chicken gut microbiome revealed by metagenomics and culture.</title>
        <authorList>
            <person name="Gilroy R."/>
            <person name="Ravi A."/>
            <person name="Getino M."/>
            <person name="Pursley I."/>
            <person name="Horton D.L."/>
            <person name="Alikhan N.F."/>
            <person name="Baker D."/>
            <person name="Gharbi K."/>
            <person name="Hall N."/>
            <person name="Watson M."/>
            <person name="Adriaenssens E.M."/>
            <person name="Foster-Nyarko E."/>
            <person name="Jarju S."/>
            <person name="Secka A."/>
            <person name="Antonio M."/>
            <person name="Oren A."/>
            <person name="Chaudhuri R.R."/>
            <person name="La Ragione R."/>
            <person name="Hildebrand F."/>
            <person name="Pallen M.J."/>
        </authorList>
    </citation>
    <scope>NUCLEOTIDE SEQUENCE</scope>
    <source>
        <strain evidence="1">ChiSxjej1B13-11762</strain>
    </source>
</reference>
<dbReference type="NCBIfam" id="NF038110">
    <property type="entry name" value="Lys_methyl_FliB"/>
    <property type="match status" value="1"/>
</dbReference>
<keyword evidence="1" id="KW-0489">Methyltransferase</keyword>
<dbReference type="GO" id="GO:0008168">
    <property type="term" value="F:methyltransferase activity"/>
    <property type="evidence" value="ECO:0007669"/>
    <property type="project" value="UniProtKB-KW"/>
</dbReference>
<keyword evidence="1" id="KW-0969">Cilium</keyword>
<keyword evidence="1" id="KW-0808">Transferase</keyword>
<dbReference type="AlphaFoldDB" id="A0A9D1UD46"/>
<dbReference type="EMBL" id="DXGF01000065">
    <property type="protein sequence ID" value="HIW83397.1"/>
    <property type="molecule type" value="Genomic_DNA"/>
</dbReference>
<keyword evidence="1" id="KW-0282">Flagellum</keyword>
<dbReference type="EC" id="2.1.1.-" evidence="1"/>
<reference evidence="1" key="2">
    <citation type="submission" date="2021-04" db="EMBL/GenBank/DDBJ databases">
        <authorList>
            <person name="Gilroy R."/>
        </authorList>
    </citation>
    <scope>NUCLEOTIDE SEQUENCE</scope>
    <source>
        <strain evidence="1">ChiSxjej1B13-11762</strain>
    </source>
</reference>
<organism evidence="1 2">
    <name type="scientific">Candidatus Dorea gallistercoris</name>
    <dbReference type="NCBI Taxonomy" id="2838542"/>
    <lineage>
        <taxon>Bacteria</taxon>
        <taxon>Bacillati</taxon>
        <taxon>Bacillota</taxon>
        <taxon>Clostridia</taxon>
        <taxon>Lachnospirales</taxon>
        <taxon>Lachnospiraceae</taxon>
        <taxon>Dorea</taxon>
    </lineage>
</organism>
<sequence>MLYTFPDYYGKFRCTADRCEDTCCAGWQIVIDHGTLGRYRKMGGELGKRLGRQVNWKEKVFQRKEGERCAFLDEENLCDIYKRLGQKGLCRTCRLYPRHIEEFENVREVTLSVSCPEAARILLAHKETVCFLSVEKEGRETYRDFDMLTYSVLADGRDVMIRLLQDRSHPIWLRTGLVLGLAHDMERRMRQSAIFACQELYGRYDSGQAILYTRGKLETYGRQTKRRFLDARREFQTLYGLELLREDWERLIRESEVLLYQRGAGQYREMEEMFQDWLGEQIPDWETACEQILVYFISTYFCGAVYDGRIWGKARMAAASAFLIYELWKARWMKNERTLDLEDMTEILYRFSRELEHSDKNLERMERKMERWGIPWMERKEE</sequence>
<comment type="caution">
    <text evidence="1">The sequence shown here is derived from an EMBL/GenBank/DDBJ whole genome shotgun (WGS) entry which is preliminary data.</text>
</comment>
<accession>A0A9D1UD46</accession>
<protein>
    <submittedName>
        <fullName evidence="1">Flagellin lysine-N-methylase</fullName>
        <ecNumber evidence="1">2.1.1.-</ecNumber>
    </submittedName>
</protein>
<evidence type="ECO:0000313" key="1">
    <source>
        <dbReference type="EMBL" id="HIW83397.1"/>
    </source>
</evidence>
<evidence type="ECO:0000313" key="2">
    <source>
        <dbReference type="Proteomes" id="UP000824263"/>
    </source>
</evidence>
<dbReference type="GO" id="GO:0032259">
    <property type="term" value="P:methylation"/>
    <property type="evidence" value="ECO:0007669"/>
    <property type="project" value="UniProtKB-KW"/>
</dbReference>
<dbReference type="Proteomes" id="UP000824263">
    <property type="component" value="Unassembled WGS sequence"/>
</dbReference>